<dbReference type="RefSeq" id="WP_188387408.1">
    <property type="nucleotide sequence ID" value="NZ_BMFK01000001.1"/>
</dbReference>
<reference evidence="3" key="1">
    <citation type="journal article" date="2014" name="Int. J. Syst. Evol. Microbiol.">
        <title>Complete genome sequence of Corynebacterium casei LMG S-19264T (=DSM 44701T), isolated from a smear-ripened cheese.</title>
        <authorList>
            <consortium name="US DOE Joint Genome Institute (JGI-PGF)"/>
            <person name="Walter F."/>
            <person name="Albersmeier A."/>
            <person name="Kalinowski J."/>
            <person name="Ruckert C."/>
        </authorList>
    </citation>
    <scope>NUCLEOTIDE SEQUENCE</scope>
    <source>
        <strain evidence="3">CGMCC 1.12698</strain>
    </source>
</reference>
<organism evidence="3 4">
    <name type="scientific">Priestia taiwanensis</name>
    <dbReference type="NCBI Taxonomy" id="1347902"/>
    <lineage>
        <taxon>Bacteria</taxon>
        <taxon>Bacillati</taxon>
        <taxon>Bacillota</taxon>
        <taxon>Bacilli</taxon>
        <taxon>Bacillales</taxon>
        <taxon>Bacillaceae</taxon>
        <taxon>Priestia</taxon>
    </lineage>
</organism>
<comment type="caution">
    <text evidence="3">The sequence shown here is derived from an EMBL/GenBank/DDBJ whole genome shotgun (WGS) entry which is preliminary data.</text>
</comment>
<keyword evidence="1" id="KW-0812">Transmembrane</keyword>
<dbReference type="Proteomes" id="UP000605259">
    <property type="component" value="Unassembled WGS sequence"/>
</dbReference>
<dbReference type="InterPro" id="IPR000326">
    <property type="entry name" value="PAP2/HPO"/>
</dbReference>
<feature type="transmembrane region" description="Helical" evidence="1">
    <location>
        <begin position="155"/>
        <end position="174"/>
    </location>
</feature>
<name>A0A917END3_9BACI</name>
<feature type="transmembrane region" description="Helical" evidence="1">
    <location>
        <begin position="80"/>
        <end position="100"/>
    </location>
</feature>
<feature type="transmembrane region" description="Helical" evidence="1">
    <location>
        <begin position="53"/>
        <end position="73"/>
    </location>
</feature>
<feature type="transmembrane region" description="Helical" evidence="1">
    <location>
        <begin position="180"/>
        <end position="198"/>
    </location>
</feature>
<keyword evidence="4" id="KW-1185">Reference proteome</keyword>
<feature type="domain" description="Phosphatidic acid phosphatase type 2/haloperoxidase" evidence="2">
    <location>
        <begin position="84"/>
        <end position="203"/>
    </location>
</feature>
<evidence type="ECO:0000313" key="3">
    <source>
        <dbReference type="EMBL" id="GGE62632.1"/>
    </source>
</evidence>
<dbReference type="EMBL" id="BMFK01000001">
    <property type="protein sequence ID" value="GGE62632.1"/>
    <property type="molecule type" value="Genomic_DNA"/>
</dbReference>
<gene>
    <name evidence="3" type="ORF">GCM10007140_11120</name>
</gene>
<keyword evidence="1" id="KW-1133">Transmembrane helix</keyword>
<evidence type="ECO:0000256" key="1">
    <source>
        <dbReference type="SAM" id="Phobius"/>
    </source>
</evidence>
<protein>
    <submittedName>
        <fullName evidence="3">PAP2 family phosphoesterase</fullName>
    </submittedName>
</protein>
<evidence type="ECO:0000259" key="2">
    <source>
        <dbReference type="Pfam" id="PF01569"/>
    </source>
</evidence>
<dbReference type="InterPro" id="IPR036938">
    <property type="entry name" value="PAP2/HPO_sf"/>
</dbReference>
<dbReference type="AlphaFoldDB" id="A0A917END3"/>
<dbReference type="SUPFAM" id="SSF48317">
    <property type="entry name" value="Acid phosphatase/Vanadium-dependent haloperoxidase"/>
    <property type="match status" value="1"/>
</dbReference>
<accession>A0A917END3</accession>
<reference evidence="3" key="2">
    <citation type="submission" date="2020-09" db="EMBL/GenBank/DDBJ databases">
        <authorList>
            <person name="Sun Q."/>
            <person name="Zhou Y."/>
        </authorList>
    </citation>
    <scope>NUCLEOTIDE SEQUENCE</scope>
    <source>
        <strain evidence="3">CGMCC 1.12698</strain>
    </source>
</reference>
<keyword evidence="1" id="KW-0472">Membrane</keyword>
<sequence length="220" mass="25321">MMNFIKRYVIPSSLMLLFLSLSPLYDMLNKHNQEQAFHIMISLDATIPYIKEFIIPYLIWFPFLLICFFYFLLKDLRTYYITMVSVILGKLVCFLVYYFFQTTITRPVISDTDVFSSLVTYIYNLDDPFNCFPSIHVLTSAVMIIAIHQSSIKRITNILIIDTTAILIILSTIFVKQHAILDVVAGLLLSVIISATLARSINKSFHQDVVILDKQNVKAS</sequence>
<proteinExistence type="predicted"/>
<dbReference type="Pfam" id="PF01569">
    <property type="entry name" value="PAP2"/>
    <property type="match status" value="1"/>
</dbReference>
<evidence type="ECO:0000313" key="4">
    <source>
        <dbReference type="Proteomes" id="UP000605259"/>
    </source>
</evidence>
<dbReference type="GO" id="GO:0016020">
    <property type="term" value="C:membrane"/>
    <property type="evidence" value="ECO:0007669"/>
    <property type="project" value="UniProtKB-SubCell"/>
</dbReference>